<dbReference type="RefSeq" id="WP_103902426.1">
    <property type="nucleotide sequence ID" value="NZ_PQWB01000032.1"/>
</dbReference>
<dbReference type="InterPro" id="IPR008571">
    <property type="entry name" value="HerA-like"/>
</dbReference>
<keyword evidence="3" id="KW-1185">Reference proteome</keyword>
<dbReference type="CDD" id="cd01127">
    <property type="entry name" value="TrwB_TraG_TraD_VirD4"/>
    <property type="match status" value="1"/>
</dbReference>
<gene>
    <name evidence="2" type="ORF">C2I19_09310</name>
</gene>
<comment type="caution">
    <text evidence="2">The sequence shown here is derived from an EMBL/GenBank/DDBJ whole genome shotgun (WGS) entry which is preliminary data.</text>
</comment>
<dbReference type="Proteomes" id="UP000237082">
    <property type="component" value="Unassembled WGS sequence"/>
</dbReference>
<accession>A0A2S5DH38</accession>
<dbReference type="EMBL" id="PQWB01000032">
    <property type="protein sequence ID" value="POZ62354.1"/>
    <property type="molecule type" value="Genomic_DNA"/>
</dbReference>
<reference evidence="3" key="1">
    <citation type="submission" date="2018-02" db="EMBL/GenBank/DDBJ databases">
        <authorList>
            <person name="O'Hara-Hanley K."/>
            <person name="Soby S."/>
        </authorList>
    </citation>
    <scope>NUCLEOTIDE SEQUENCE [LARGE SCALE GENOMIC DNA]</scope>
    <source>
        <strain evidence="3">MWU14-2602</strain>
    </source>
</reference>
<feature type="domain" description="Helicase HerA central" evidence="1">
    <location>
        <begin position="132"/>
        <end position="411"/>
    </location>
</feature>
<sequence length="579" mass="64780">MTEEIANAEVVAVYPNKVRVAVDNLLNFQTVGESLRVGSFLKVSDNENVSLICIIESFSIEMKEVKGDGGTDYKRVYMIDAYPLGTLKDGKFNRGGDELAIPPKKVVPATKAEIAAIYADCYAAEERFCFSSLTRQRDIVVPVHGDRFFNKHIAVVGASGSGKSSSVSSVLQKVISAKTGEYQGLNNSHILIFDLHSEYAKAFPKANVITVDDLVLPYWLLNEDEMEDMFLESGDNNNYNQESLLRSVVTIAKKISNPAVEKVNFDSPLRYDIQHVANAFRNLTRETKDAENSLHIKFKDGTTETFDDVEGQLEHYCKALREFAAPERSKINKGPYADGSIDKFERRIRSKISNSRLDFIFGAKAKAATLEQVLEQFTGYKAGAESNVTIIDLSGIPFELLSITVSLISRLMFDFCYYARRVESKTEQPFLMVYEEAHKYAPKSGLARYKASLAAIERIAKEGRKYGISLLISSQRPSEISETIFSQCSNFLAMRLTNPDDQSYVRRLLPDTLGNLTEGMPALEQGEALLIGDAVIMPCVVYVEKCDPEPSSSDVKYLTLWKAGWKNIDFKKRADNWRG</sequence>
<dbReference type="Pfam" id="PF01935">
    <property type="entry name" value="DUF87"/>
    <property type="match status" value="1"/>
</dbReference>
<evidence type="ECO:0000313" key="2">
    <source>
        <dbReference type="EMBL" id="POZ62354.1"/>
    </source>
</evidence>
<dbReference type="PANTHER" id="PTHR42957">
    <property type="entry name" value="HELICASE MJ1565-RELATED"/>
    <property type="match status" value="1"/>
</dbReference>
<dbReference type="AlphaFoldDB" id="A0A2S5DH38"/>
<dbReference type="OrthoDB" id="9806951at2"/>
<dbReference type="GO" id="GO:0004386">
    <property type="term" value="F:helicase activity"/>
    <property type="evidence" value="ECO:0007669"/>
    <property type="project" value="UniProtKB-KW"/>
</dbReference>
<keyword evidence="2" id="KW-0547">Nucleotide-binding</keyword>
<dbReference type="SUPFAM" id="SSF52540">
    <property type="entry name" value="P-loop containing nucleoside triphosphate hydrolases"/>
    <property type="match status" value="1"/>
</dbReference>
<keyword evidence="2" id="KW-0378">Hydrolase</keyword>
<proteinExistence type="predicted"/>
<keyword evidence="2" id="KW-0347">Helicase</keyword>
<protein>
    <submittedName>
        <fullName evidence="2">Bipolar DNA helicase</fullName>
    </submittedName>
</protein>
<dbReference type="InterPro" id="IPR002789">
    <property type="entry name" value="HerA_central"/>
</dbReference>
<dbReference type="PANTHER" id="PTHR42957:SF1">
    <property type="entry name" value="HELICASE MJ1565-RELATED"/>
    <property type="match status" value="1"/>
</dbReference>
<name>A0A2S5DH38_9NEIS</name>
<organism evidence="2 3">
    <name type="scientific">Chromobacterium alticapitis</name>
    <dbReference type="NCBI Taxonomy" id="2073169"/>
    <lineage>
        <taxon>Bacteria</taxon>
        <taxon>Pseudomonadati</taxon>
        <taxon>Pseudomonadota</taxon>
        <taxon>Betaproteobacteria</taxon>
        <taxon>Neisseriales</taxon>
        <taxon>Chromobacteriaceae</taxon>
        <taxon>Chromobacterium</taxon>
    </lineage>
</organism>
<dbReference type="InterPro" id="IPR027417">
    <property type="entry name" value="P-loop_NTPase"/>
</dbReference>
<evidence type="ECO:0000313" key="3">
    <source>
        <dbReference type="Proteomes" id="UP000237082"/>
    </source>
</evidence>
<keyword evidence="2" id="KW-0067">ATP-binding</keyword>
<evidence type="ECO:0000259" key="1">
    <source>
        <dbReference type="Pfam" id="PF01935"/>
    </source>
</evidence>
<dbReference type="Gene3D" id="3.40.50.300">
    <property type="entry name" value="P-loop containing nucleotide triphosphate hydrolases"/>
    <property type="match status" value="2"/>
</dbReference>